<reference evidence="1 2" key="1">
    <citation type="journal article" date="2018" name="Front. Plant Sci.">
        <title>Red Clover (Trifolium pratense) and Zigzag Clover (T. medium) - A Picture of Genomic Similarities and Differences.</title>
        <authorList>
            <person name="Dluhosova J."/>
            <person name="Istvanek J."/>
            <person name="Nedelnik J."/>
            <person name="Repkova J."/>
        </authorList>
    </citation>
    <scope>NUCLEOTIDE SEQUENCE [LARGE SCALE GENOMIC DNA]</scope>
    <source>
        <strain evidence="2">cv. 10/8</strain>
        <tissue evidence="1">Leaf</tissue>
    </source>
</reference>
<dbReference type="AlphaFoldDB" id="A0A392P6Q9"/>
<keyword evidence="2" id="KW-1185">Reference proteome</keyword>
<name>A0A392P6Q9_9FABA</name>
<dbReference type="EMBL" id="LXQA010066487">
    <property type="protein sequence ID" value="MCI07743.1"/>
    <property type="molecule type" value="Genomic_DNA"/>
</dbReference>
<evidence type="ECO:0000313" key="1">
    <source>
        <dbReference type="EMBL" id="MCI07743.1"/>
    </source>
</evidence>
<evidence type="ECO:0000313" key="2">
    <source>
        <dbReference type="Proteomes" id="UP000265520"/>
    </source>
</evidence>
<dbReference type="Proteomes" id="UP000265520">
    <property type="component" value="Unassembled WGS sequence"/>
</dbReference>
<accession>A0A392P6Q9</accession>
<sequence length="68" mass="7767">MGIPETHRDTRTPLDMGLGLYFSYPLRIGTDLRKPEIYEFVFGKGKTRLRPAPLPCLVMVSVKEILCE</sequence>
<proteinExistence type="predicted"/>
<organism evidence="1 2">
    <name type="scientific">Trifolium medium</name>
    <dbReference type="NCBI Taxonomy" id="97028"/>
    <lineage>
        <taxon>Eukaryota</taxon>
        <taxon>Viridiplantae</taxon>
        <taxon>Streptophyta</taxon>
        <taxon>Embryophyta</taxon>
        <taxon>Tracheophyta</taxon>
        <taxon>Spermatophyta</taxon>
        <taxon>Magnoliopsida</taxon>
        <taxon>eudicotyledons</taxon>
        <taxon>Gunneridae</taxon>
        <taxon>Pentapetalae</taxon>
        <taxon>rosids</taxon>
        <taxon>fabids</taxon>
        <taxon>Fabales</taxon>
        <taxon>Fabaceae</taxon>
        <taxon>Papilionoideae</taxon>
        <taxon>50 kb inversion clade</taxon>
        <taxon>NPAAA clade</taxon>
        <taxon>Hologalegina</taxon>
        <taxon>IRL clade</taxon>
        <taxon>Trifolieae</taxon>
        <taxon>Trifolium</taxon>
    </lineage>
</organism>
<protein>
    <submittedName>
        <fullName evidence="1">Uncharacterized protein</fullName>
    </submittedName>
</protein>
<comment type="caution">
    <text evidence="1">The sequence shown here is derived from an EMBL/GenBank/DDBJ whole genome shotgun (WGS) entry which is preliminary data.</text>
</comment>